<keyword evidence="3 6" id="KW-0378">Hydrolase</keyword>
<evidence type="ECO:0000256" key="5">
    <source>
        <dbReference type="ARBA" id="ARBA00023049"/>
    </source>
</evidence>
<dbReference type="Gene3D" id="1.20.140.70">
    <property type="entry name" value="Oligopeptidase f, N-terminal domain"/>
    <property type="match status" value="1"/>
</dbReference>
<keyword evidence="2 6" id="KW-0479">Metal-binding</keyword>
<comment type="cofactor">
    <cofactor evidence="6">
        <name>Zn(2+)</name>
        <dbReference type="ChEBI" id="CHEBI:29105"/>
    </cofactor>
    <text evidence="6">Binds 1 zinc ion.</text>
</comment>
<dbReference type="SUPFAM" id="SSF55486">
    <property type="entry name" value="Metalloproteases ('zincins'), catalytic domain"/>
    <property type="match status" value="1"/>
</dbReference>
<dbReference type="GO" id="GO:0006518">
    <property type="term" value="P:peptide metabolic process"/>
    <property type="evidence" value="ECO:0007669"/>
    <property type="project" value="TreeGrafter"/>
</dbReference>
<dbReference type="InterPro" id="IPR001567">
    <property type="entry name" value="Pept_M3A_M3B_dom"/>
</dbReference>
<evidence type="ECO:0000259" key="7">
    <source>
        <dbReference type="Pfam" id="PF01432"/>
    </source>
</evidence>
<dbReference type="CDD" id="cd09608">
    <property type="entry name" value="M3B_PepF"/>
    <property type="match status" value="1"/>
</dbReference>
<gene>
    <name evidence="9" type="ORF">SAMN05421659_101437</name>
</gene>
<keyword evidence="5 6" id="KW-0482">Metalloprotease</keyword>
<dbReference type="PANTHER" id="PTHR11804">
    <property type="entry name" value="PROTEASE M3 THIMET OLIGOPEPTIDASE-RELATED"/>
    <property type="match status" value="1"/>
</dbReference>
<dbReference type="AlphaFoldDB" id="A0A1I0MDX6"/>
<keyword evidence="10" id="KW-1185">Reference proteome</keyword>
<dbReference type="Proteomes" id="UP000199701">
    <property type="component" value="Unassembled WGS sequence"/>
</dbReference>
<evidence type="ECO:0000256" key="1">
    <source>
        <dbReference type="ARBA" id="ARBA00022670"/>
    </source>
</evidence>
<dbReference type="PANTHER" id="PTHR11804:SF84">
    <property type="entry name" value="SACCHAROLYSIN"/>
    <property type="match status" value="1"/>
</dbReference>
<keyword evidence="1 6" id="KW-0645">Protease</keyword>
<dbReference type="InterPro" id="IPR045090">
    <property type="entry name" value="Pept_M3A_M3B"/>
</dbReference>
<dbReference type="Pfam" id="PF08439">
    <property type="entry name" value="Peptidase_M3_N"/>
    <property type="match status" value="1"/>
</dbReference>
<sequence length="603" mass="69323">MGILSEAVKRLKTRQEIEAKDKWKIEDIFASDEAWKTDFLKLEKMIEMPCEYKGKLGQSASNLYEALKESDGCDWILERVYVYAFMKYYEDTTNPVYQELSGKAQGIAVKAGAKYAFMVPEILEIPEDVLMGFLKEDVMSLFVHYIEDLLLEKEHTLSDKEEEILANARQIASAPNEIFSKFNNADVRFGNIKDEDGHEVELTNGRYSTFMESSNREVRKNAFTTLYKEYAAYMNTLAATYNANVKQAIFYANTRKYESTIEMNLSGSFIPVEVYKNLIQTVHDNMGLMHKYVSIRKKALGVEKLHFYDVYAPMVSDYKMKVTYGEAKKIVKNGLAPLGTKYIEILEEGYNSGWVDVRESAGKRNGAFSWGTFGTHPYVFLNYSDSLNDVFTLAHEMGHAIHTYHSNGNQPHVYAGYQIFVAEVASTCNEALLINYMLKDCTEVKEKMYLINHFLEQFKGTLFRQTMFAEYEMTTHKMAEEGQILNADLLCKTYRKLNEQYFGPDMEMDDEIELEWSRIPHFYTPFYVYQYATGFSAAIAISTKILQGDQKTIDGYFQFLSGGSSMHPIELLKLCGVDMSKPEPVKEALKVFEGLLDEFEQYP</sequence>
<dbReference type="EMBL" id="FOJI01000001">
    <property type="protein sequence ID" value="SEV86512.1"/>
    <property type="molecule type" value="Genomic_DNA"/>
</dbReference>
<dbReference type="Gene3D" id="1.10.1370.20">
    <property type="entry name" value="Oligoendopeptidase f, C-terminal domain"/>
    <property type="match status" value="1"/>
</dbReference>
<evidence type="ECO:0000256" key="3">
    <source>
        <dbReference type="ARBA" id="ARBA00022801"/>
    </source>
</evidence>
<protein>
    <recommendedName>
        <fullName evidence="6">Oligopeptidase F</fullName>
        <ecNumber evidence="6">3.4.24.-</ecNumber>
    </recommendedName>
</protein>
<name>A0A1I0MDX6_9FIRM</name>
<keyword evidence="4 6" id="KW-0862">Zinc</keyword>
<comment type="similarity">
    <text evidence="6">Belongs to the peptidase M3B family.</text>
</comment>
<feature type="domain" description="Peptidase M3A/M3B catalytic" evidence="7">
    <location>
        <begin position="210"/>
        <end position="590"/>
    </location>
</feature>
<evidence type="ECO:0000313" key="10">
    <source>
        <dbReference type="Proteomes" id="UP000199701"/>
    </source>
</evidence>
<dbReference type="RefSeq" id="WP_170841255.1">
    <property type="nucleotide sequence ID" value="NZ_FOJI01000001.1"/>
</dbReference>
<dbReference type="EC" id="3.4.24.-" evidence="6"/>
<evidence type="ECO:0000256" key="2">
    <source>
        <dbReference type="ARBA" id="ARBA00022723"/>
    </source>
</evidence>
<dbReference type="InterPro" id="IPR042088">
    <property type="entry name" value="OligoPept_F_C"/>
</dbReference>
<dbReference type="GO" id="GO:0006508">
    <property type="term" value="P:proteolysis"/>
    <property type="evidence" value="ECO:0007669"/>
    <property type="project" value="UniProtKB-KW"/>
</dbReference>
<dbReference type="NCBIfam" id="TIGR00181">
    <property type="entry name" value="pepF"/>
    <property type="match status" value="1"/>
</dbReference>
<dbReference type="InterPro" id="IPR004438">
    <property type="entry name" value="Peptidase_M3B"/>
</dbReference>
<dbReference type="Gene3D" id="1.10.287.830">
    <property type="entry name" value="putative peptidase helix hairpin domain like"/>
    <property type="match status" value="1"/>
</dbReference>
<reference evidence="9 10" key="1">
    <citation type="submission" date="2016-10" db="EMBL/GenBank/DDBJ databases">
        <authorList>
            <person name="de Groot N.N."/>
        </authorList>
    </citation>
    <scope>NUCLEOTIDE SEQUENCE [LARGE SCALE GENOMIC DNA]</scope>
    <source>
        <strain evidence="9 10">DSM 9179</strain>
    </source>
</reference>
<evidence type="ECO:0000259" key="8">
    <source>
        <dbReference type="Pfam" id="PF08439"/>
    </source>
</evidence>
<comment type="function">
    <text evidence="6">Has oligopeptidase activity and degrades a variety of small bioactive peptides.</text>
</comment>
<evidence type="ECO:0000256" key="6">
    <source>
        <dbReference type="RuleBase" id="RU368091"/>
    </source>
</evidence>
<organism evidence="9 10">
    <name type="scientific">[Clostridium] fimetarium</name>
    <dbReference type="NCBI Taxonomy" id="99656"/>
    <lineage>
        <taxon>Bacteria</taxon>
        <taxon>Bacillati</taxon>
        <taxon>Bacillota</taxon>
        <taxon>Clostridia</taxon>
        <taxon>Lachnospirales</taxon>
        <taxon>Lachnospiraceae</taxon>
    </lineage>
</organism>
<dbReference type="GO" id="GO:0046872">
    <property type="term" value="F:metal ion binding"/>
    <property type="evidence" value="ECO:0007669"/>
    <property type="project" value="UniProtKB-UniRule"/>
</dbReference>
<feature type="domain" description="Oligopeptidase F N-terminal" evidence="8">
    <location>
        <begin position="121"/>
        <end position="189"/>
    </location>
</feature>
<proteinExistence type="inferred from homology"/>
<dbReference type="Pfam" id="PF01432">
    <property type="entry name" value="Peptidase_M3"/>
    <property type="match status" value="1"/>
</dbReference>
<evidence type="ECO:0000256" key="4">
    <source>
        <dbReference type="ARBA" id="ARBA00022833"/>
    </source>
</evidence>
<accession>A0A1I0MDX6</accession>
<dbReference type="STRING" id="99656.SAMN05421659_101437"/>
<dbReference type="InterPro" id="IPR013647">
    <property type="entry name" value="OligopepF_N_dom"/>
</dbReference>
<evidence type="ECO:0000313" key="9">
    <source>
        <dbReference type="EMBL" id="SEV86512.1"/>
    </source>
</evidence>
<dbReference type="GO" id="GO:0004222">
    <property type="term" value="F:metalloendopeptidase activity"/>
    <property type="evidence" value="ECO:0007669"/>
    <property type="project" value="UniProtKB-UniRule"/>
</dbReference>